<dbReference type="InterPro" id="IPR016032">
    <property type="entry name" value="Sig_transdc_resp-reg_C-effctor"/>
</dbReference>
<dbReference type="OrthoDB" id="7855389at2"/>
<dbReference type="GO" id="GO:0006355">
    <property type="term" value="P:regulation of DNA-templated transcription"/>
    <property type="evidence" value="ECO:0007669"/>
    <property type="project" value="InterPro"/>
</dbReference>
<proteinExistence type="predicted"/>
<dbReference type="RefSeq" id="WP_066608302.1">
    <property type="nucleotide sequence ID" value="NZ_FORY01000020.1"/>
</dbReference>
<dbReference type="Proteomes" id="UP000183299">
    <property type="component" value="Unassembled WGS sequence"/>
</dbReference>
<protein>
    <recommendedName>
        <fullName evidence="3">DNA-binding transcriptional regulator, CsgD family</fullName>
    </recommendedName>
</protein>
<dbReference type="GeneID" id="98666098"/>
<dbReference type="STRING" id="576117.SAMN04488138_12020"/>
<gene>
    <name evidence="1" type="ORF">SAMN04488138_12020</name>
</gene>
<evidence type="ECO:0008006" key="3">
    <source>
        <dbReference type="Google" id="ProtNLM"/>
    </source>
</evidence>
<accession>A0A1I3W617</accession>
<evidence type="ECO:0000313" key="2">
    <source>
        <dbReference type="Proteomes" id="UP000183299"/>
    </source>
</evidence>
<dbReference type="GO" id="GO:0003677">
    <property type="term" value="F:DNA binding"/>
    <property type="evidence" value="ECO:0007669"/>
    <property type="project" value="InterPro"/>
</dbReference>
<name>A0A1I3W617_9RHOB</name>
<organism evidence="1 2">
    <name type="scientific">Celeribacter halophilus</name>
    <dbReference type="NCBI Taxonomy" id="576117"/>
    <lineage>
        <taxon>Bacteria</taxon>
        <taxon>Pseudomonadati</taxon>
        <taxon>Pseudomonadota</taxon>
        <taxon>Alphaproteobacteria</taxon>
        <taxon>Rhodobacterales</taxon>
        <taxon>Roseobacteraceae</taxon>
        <taxon>Celeribacter</taxon>
    </lineage>
</organism>
<reference evidence="1 2" key="1">
    <citation type="submission" date="2016-10" db="EMBL/GenBank/DDBJ databases">
        <authorList>
            <person name="de Groot N.N."/>
        </authorList>
    </citation>
    <scope>NUCLEOTIDE SEQUENCE [LARGE SCALE GENOMIC DNA]</scope>
    <source>
        <strain evidence="1 2">CGMCC 1.8891</strain>
    </source>
</reference>
<sequence>MPSETELLTALFAAAMGGALAPRSMTAPADKVATWEDFLSVLLEMTHADTAQMQLVENGRPLQFWQVGEGRDGLNMAESGQMRTSRVYSRSDLPAGLSPASEACPLRAVRWRFGADAWGVITLRRRSEDFRAIDGQHMSNLLPYLAPAVQGWQKRARERWRAALEHQICAGFGSSWVLFSPSGQVVDMAAGLGERLEAVAGIRLSAEGRFVLAEENARALREAVSELARDPIRTPVLWLSSTPPVQMMLSVENGDLLGRVRHEMNARTLPLPQVMAAFNLNRSEARLAVALCDGLSLSEAGETLGWTLESTRTTSKRLFARMGVSGQPGVIRAMYQSVVWLGGIG</sequence>
<dbReference type="AlphaFoldDB" id="A0A1I3W617"/>
<keyword evidence="2" id="KW-1185">Reference proteome</keyword>
<dbReference type="EMBL" id="FORY01000020">
    <property type="protein sequence ID" value="SFK01906.1"/>
    <property type="molecule type" value="Genomic_DNA"/>
</dbReference>
<dbReference type="SUPFAM" id="SSF46894">
    <property type="entry name" value="C-terminal effector domain of the bipartite response regulators"/>
    <property type="match status" value="1"/>
</dbReference>
<evidence type="ECO:0000313" key="1">
    <source>
        <dbReference type="EMBL" id="SFK01906.1"/>
    </source>
</evidence>